<dbReference type="SUPFAM" id="SSF55154">
    <property type="entry name" value="CYTH-like phosphatases"/>
    <property type="match status" value="1"/>
</dbReference>
<keyword evidence="1" id="KW-1133">Transmembrane helix</keyword>
<dbReference type="EMBL" id="BLJN01000006">
    <property type="protein sequence ID" value="GFE83669.1"/>
    <property type="molecule type" value="Genomic_DNA"/>
</dbReference>
<accession>A0A829YKE9</accession>
<evidence type="ECO:0000259" key="2">
    <source>
        <dbReference type="PROSITE" id="PS51707"/>
    </source>
</evidence>
<dbReference type="PROSITE" id="PS51707">
    <property type="entry name" value="CYTH"/>
    <property type="match status" value="1"/>
</dbReference>
<proteinExistence type="predicted"/>
<organism evidence="3 4">
    <name type="scientific">Steroidobacter agaridevorans</name>
    <dbReference type="NCBI Taxonomy" id="2695856"/>
    <lineage>
        <taxon>Bacteria</taxon>
        <taxon>Pseudomonadati</taxon>
        <taxon>Pseudomonadota</taxon>
        <taxon>Gammaproteobacteria</taxon>
        <taxon>Steroidobacterales</taxon>
        <taxon>Steroidobacteraceae</taxon>
        <taxon>Steroidobacter</taxon>
    </lineage>
</organism>
<dbReference type="InterPro" id="IPR023577">
    <property type="entry name" value="CYTH_domain"/>
</dbReference>
<reference evidence="4" key="1">
    <citation type="submission" date="2020-01" db="EMBL/GenBank/DDBJ databases">
        <title>'Steroidobacter agaridevorans' sp. nov., agar-degrading bacteria isolated from rhizosphere soils.</title>
        <authorList>
            <person name="Ikenaga M."/>
            <person name="Kataoka M."/>
            <person name="Murouchi A."/>
            <person name="Katsuragi S."/>
            <person name="Sakai M."/>
        </authorList>
    </citation>
    <scope>NUCLEOTIDE SEQUENCE [LARGE SCALE GENOMIC DNA]</scope>
    <source>
        <strain evidence="4">YU21-B</strain>
    </source>
</reference>
<evidence type="ECO:0000313" key="4">
    <source>
        <dbReference type="Proteomes" id="UP000445000"/>
    </source>
</evidence>
<dbReference type="AlphaFoldDB" id="A0A829YKE9"/>
<feature type="domain" description="CYTH" evidence="2">
    <location>
        <begin position="29"/>
        <end position="237"/>
    </location>
</feature>
<dbReference type="Pfam" id="PF01928">
    <property type="entry name" value="CYTH"/>
    <property type="match status" value="1"/>
</dbReference>
<protein>
    <recommendedName>
        <fullName evidence="2">CYTH domain-containing protein</fullName>
    </recommendedName>
</protein>
<gene>
    <name evidence="3" type="ORF">GCM10011487_56690</name>
</gene>
<dbReference type="Gene3D" id="2.40.320.10">
    <property type="entry name" value="Hypothetical Protein Pfu-838710-001"/>
    <property type="match status" value="1"/>
</dbReference>
<dbReference type="Proteomes" id="UP000445000">
    <property type="component" value="Unassembled WGS sequence"/>
</dbReference>
<comment type="caution">
    <text evidence="3">The sequence shown here is derived from an EMBL/GenBank/DDBJ whole genome shotgun (WGS) entry which is preliminary data.</text>
</comment>
<sequence length="306" mass="33735">MSSVDDSIDGSFAQVAAPRQSLENKIRFRPTTQVKFLLLKALAGQGSAAPDQKVRQLLDIADFSVQSKQVQILSDEYFDDADFCLQMSGAGCRVRTLGSELELTVKALTATKVFGVFKRQETSATLTLQEYQDFKQSGALPVAFQEHGIPIKGPLQLKTTIINSRTTYTMVKAAEQYLLSVDHFIAYNSDRRNRSRDFVELEIEAVNDAALQAMSGVREKIGKILNSERNFRFSTGSKYDLAVQALHLKRNPLLQDLLSDGVKLAYIGMAVSLLGIILTLPLSAGTQFGLCIVVIAATLRLVFKPH</sequence>
<evidence type="ECO:0000256" key="1">
    <source>
        <dbReference type="SAM" id="Phobius"/>
    </source>
</evidence>
<evidence type="ECO:0000313" key="3">
    <source>
        <dbReference type="EMBL" id="GFE83669.1"/>
    </source>
</evidence>
<keyword evidence="1" id="KW-0812">Transmembrane</keyword>
<feature type="transmembrane region" description="Helical" evidence="1">
    <location>
        <begin position="284"/>
        <end position="303"/>
    </location>
</feature>
<name>A0A829YKE9_9GAMM</name>
<keyword evidence="4" id="KW-1185">Reference proteome</keyword>
<keyword evidence="1" id="KW-0472">Membrane</keyword>
<dbReference type="InterPro" id="IPR033469">
    <property type="entry name" value="CYTH-like_dom_sf"/>
</dbReference>